<dbReference type="Proteomes" id="UP000613580">
    <property type="component" value="Unassembled WGS sequence"/>
</dbReference>
<protein>
    <submittedName>
        <fullName evidence="2">Uncharacterized protein</fullName>
    </submittedName>
</protein>
<gene>
    <name evidence="2" type="ORF">HMN09_00478300</name>
</gene>
<evidence type="ECO:0000313" key="2">
    <source>
        <dbReference type="EMBL" id="KAF7317417.1"/>
    </source>
</evidence>
<comment type="caution">
    <text evidence="2">The sequence shown here is derived from an EMBL/GenBank/DDBJ whole genome shotgun (WGS) entry which is preliminary data.</text>
</comment>
<feature type="chain" id="PRO_5034287959" evidence="1">
    <location>
        <begin position="20"/>
        <end position="137"/>
    </location>
</feature>
<keyword evidence="3" id="KW-1185">Reference proteome</keyword>
<name>A0A8H6WH36_MYCCL</name>
<keyword evidence="1" id="KW-0732">Signal</keyword>
<dbReference type="EMBL" id="JACAZE010000005">
    <property type="protein sequence ID" value="KAF7317417.1"/>
    <property type="molecule type" value="Genomic_DNA"/>
</dbReference>
<sequence>MKFSAALLTSVLFAISASAAPASSLEARALSTDVTNFFNSIGGFGVKANVDNQGGSCTSPAAPAGARIPCNCPPSKASFISTVVKNVNAGHVVSGNGAGTPVSFPADRTERLFTFRDTLQGMLCPIVSTEWSKLLPQ</sequence>
<dbReference type="AlphaFoldDB" id="A0A8H6WH36"/>
<proteinExistence type="predicted"/>
<feature type="signal peptide" evidence="1">
    <location>
        <begin position="1"/>
        <end position="19"/>
    </location>
</feature>
<evidence type="ECO:0000256" key="1">
    <source>
        <dbReference type="SAM" id="SignalP"/>
    </source>
</evidence>
<organism evidence="2 3">
    <name type="scientific">Mycena chlorophos</name>
    <name type="common">Agaric fungus</name>
    <name type="synonym">Agaricus chlorophos</name>
    <dbReference type="NCBI Taxonomy" id="658473"/>
    <lineage>
        <taxon>Eukaryota</taxon>
        <taxon>Fungi</taxon>
        <taxon>Dikarya</taxon>
        <taxon>Basidiomycota</taxon>
        <taxon>Agaricomycotina</taxon>
        <taxon>Agaricomycetes</taxon>
        <taxon>Agaricomycetidae</taxon>
        <taxon>Agaricales</taxon>
        <taxon>Marasmiineae</taxon>
        <taxon>Mycenaceae</taxon>
        <taxon>Mycena</taxon>
    </lineage>
</organism>
<dbReference type="OrthoDB" id="2953298at2759"/>
<reference evidence="2" key="1">
    <citation type="submission" date="2020-05" db="EMBL/GenBank/DDBJ databases">
        <title>Mycena genomes resolve the evolution of fungal bioluminescence.</title>
        <authorList>
            <person name="Tsai I.J."/>
        </authorList>
    </citation>
    <scope>NUCLEOTIDE SEQUENCE</scope>
    <source>
        <strain evidence="2">110903Hualien_Pintung</strain>
    </source>
</reference>
<evidence type="ECO:0000313" key="3">
    <source>
        <dbReference type="Proteomes" id="UP000613580"/>
    </source>
</evidence>
<accession>A0A8H6WH36</accession>